<protein>
    <submittedName>
        <fullName evidence="1">Uncharacterized protein</fullName>
    </submittedName>
</protein>
<reference evidence="1 2" key="1">
    <citation type="submission" date="2017-11" db="EMBL/GenBank/DDBJ databases">
        <title>Effect of PGPRs.</title>
        <authorList>
            <person name="Oliva R."/>
            <person name="Nong J."/>
            <person name="Roman V."/>
        </authorList>
    </citation>
    <scope>NUCLEOTIDE SEQUENCE [LARGE SCALE GENOMIC DNA]</scope>
    <source>
        <strain evidence="1">Inb918</strain>
    </source>
</reference>
<name>A0A3T0JTN6_PSESX</name>
<sequence>MSNDYAVWDMDQILEAYADDPEFRASVEVGLTSLFVFLEKNGLLACRVTDSAGKVVKRTIMDSEITDEGKFLTHGRKNPVQRWLGSKAGQKNPPDMKPLEKALAEIRAAG</sequence>
<organism evidence="1 2">
    <name type="scientific">Pseudomonas syringae</name>
    <dbReference type="NCBI Taxonomy" id="317"/>
    <lineage>
        <taxon>Bacteria</taxon>
        <taxon>Pseudomonadati</taxon>
        <taxon>Pseudomonadota</taxon>
        <taxon>Gammaproteobacteria</taxon>
        <taxon>Pseudomonadales</taxon>
        <taxon>Pseudomonadaceae</taxon>
        <taxon>Pseudomonas</taxon>
    </lineage>
</organism>
<dbReference type="Proteomes" id="UP000282760">
    <property type="component" value="Chromosome"/>
</dbReference>
<evidence type="ECO:0000313" key="2">
    <source>
        <dbReference type="Proteomes" id="UP000282760"/>
    </source>
</evidence>
<proteinExistence type="predicted"/>
<accession>A0A3T0JTN6</accession>
<gene>
    <name evidence="1" type="ORF">CT157_12460</name>
</gene>
<evidence type="ECO:0000313" key="1">
    <source>
        <dbReference type="EMBL" id="AZV26789.1"/>
    </source>
</evidence>
<dbReference type="AlphaFoldDB" id="A0A3T0JTN6"/>
<dbReference type="EMBL" id="CP024646">
    <property type="protein sequence ID" value="AZV26789.1"/>
    <property type="molecule type" value="Genomic_DNA"/>
</dbReference>